<comment type="function">
    <text evidence="8">Plays an important role in the de novo pathway of purine nucleotide biosynthesis. Catalyzes the first committed step in the biosynthesis of AMP from IMP.</text>
</comment>
<feature type="binding site" description="in other chain" evidence="8">
    <location>
        <begin position="38"/>
        <end position="41"/>
    </location>
    <ligand>
        <name>IMP</name>
        <dbReference type="ChEBI" id="CHEBI:58053"/>
        <note>ligand shared between dimeric partners</note>
    </ligand>
</feature>
<dbReference type="UniPathway" id="UPA00075">
    <property type="reaction ID" value="UER00335"/>
</dbReference>
<dbReference type="PROSITE" id="PS00513">
    <property type="entry name" value="ADENYLOSUCCIN_SYN_2"/>
    <property type="match status" value="1"/>
</dbReference>
<keyword evidence="3 8" id="KW-0479">Metal-binding</keyword>
<dbReference type="InterPro" id="IPR042110">
    <property type="entry name" value="Adenylosuccinate_synth_dom2"/>
</dbReference>
<dbReference type="PANTHER" id="PTHR11846">
    <property type="entry name" value="ADENYLOSUCCINATE SYNTHETASE"/>
    <property type="match status" value="1"/>
</dbReference>
<evidence type="ECO:0000256" key="5">
    <source>
        <dbReference type="ARBA" id="ARBA00022755"/>
    </source>
</evidence>
<dbReference type="InterPro" id="IPR033128">
    <property type="entry name" value="Adenylosuccin_syn_Lys_AS"/>
</dbReference>
<evidence type="ECO:0000256" key="3">
    <source>
        <dbReference type="ARBA" id="ARBA00022723"/>
    </source>
</evidence>
<keyword evidence="4 8" id="KW-0547">Nucleotide-binding</keyword>
<evidence type="ECO:0000256" key="7">
    <source>
        <dbReference type="ARBA" id="ARBA00023134"/>
    </source>
</evidence>
<feature type="binding site" description="in other chain" evidence="8">
    <location>
        <position position="129"/>
    </location>
    <ligand>
        <name>IMP</name>
        <dbReference type="ChEBI" id="CHEBI:58053"/>
        <note>ligand shared between dimeric partners</note>
    </ligand>
</feature>
<dbReference type="EMBL" id="QGNA01000003">
    <property type="protein sequence ID" value="PWS36710.1"/>
    <property type="molecule type" value="Genomic_DNA"/>
</dbReference>
<feature type="binding site" evidence="8">
    <location>
        <begin position="40"/>
        <end position="42"/>
    </location>
    <ligand>
        <name>GTP</name>
        <dbReference type="ChEBI" id="CHEBI:37565"/>
    </ligand>
</feature>
<dbReference type="AlphaFoldDB" id="A0A317FC83"/>
<feature type="active site" description="Proton donor" evidence="8">
    <location>
        <position position="41"/>
    </location>
</feature>
<dbReference type="Gene3D" id="3.40.440.10">
    <property type="entry name" value="Adenylosuccinate Synthetase, subunit A, domain 1"/>
    <property type="match status" value="1"/>
</dbReference>
<dbReference type="EC" id="6.3.4.4" evidence="8 10"/>
<comment type="subcellular location">
    <subcellularLocation>
        <location evidence="8">Cytoplasm</location>
    </subcellularLocation>
</comment>
<feature type="binding site" evidence="8">
    <location>
        <position position="40"/>
    </location>
    <ligand>
        <name>Mg(2+)</name>
        <dbReference type="ChEBI" id="CHEBI:18420"/>
    </ligand>
</feature>
<dbReference type="Gene3D" id="3.90.170.10">
    <property type="entry name" value="Adenylosuccinate Synthetase, subunit A, domain 3"/>
    <property type="match status" value="1"/>
</dbReference>
<dbReference type="InterPro" id="IPR042111">
    <property type="entry name" value="Adenylosuccinate_synth_dom3"/>
</dbReference>
<comment type="pathway">
    <text evidence="8 10">Purine metabolism; AMP biosynthesis via de novo pathway; AMP from IMP: step 1/2.</text>
</comment>
<dbReference type="SUPFAM" id="SSF52540">
    <property type="entry name" value="P-loop containing nucleoside triphosphate hydrolases"/>
    <property type="match status" value="1"/>
</dbReference>
<dbReference type="CDD" id="cd03108">
    <property type="entry name" value="AdSS"/>
    <property type="match status" value="1"/>
</dbReference>
<dbReference type="GO" id="GO:0046040">
    <property type="term" value="P:IMP metabolic process"/>
    <property type="evidence" value="ECO:0007669"/>
    <property type="project" value="TreeGrafter"/>
</dbReference>
<dbReference type="GO" id="GO:0044208">
    <property type="term" value="P:'de novo' AMP biosynthetic process"/>
    <property type="evidence" value="ECO:0007669"/>
    <property type="project" value="UniProtKB-UniRule"/>
</dbReference>
<dbReference type="SMART" id="SM00788">
    <property type="entry name" value="Adenylsucc_synt"/>
    <property type="match status" value="1"/>
</dbReference>
<keyword evidence="12" id="KW-1185">Reference proteome</keyword>
<feature type="binding site" evidence="8">
    <location>
        <begin position="12"/>
        <end position="18"/>
    </location>
    <ligand>
        <name>GTP</name>
        <dbReference type="ChEBI" id="CHEBI:37565"/>
    </ligand>
</feature>
<feature type="binding site" description="in other chain" evidence="8">
    <location>
        <begin position="13"/>
        <end position="16"/>
    </location>
    <ligand>
        <name>IMP</name>
        <dbReference type="ChEBI" id="CHEBI:58053"/>
        <note>ligand shared between dimeric partners</note>
    </ligand>
</feature>
<feature type="active site" evidence="9">
    <location>
        <position position="140"/>
    </location>
</feature>
<comment type="catalytic activity">
    <reaction evidence="8 10">
        <text>IMP + L-aspartate + GTP = N(6)-(1,2-dicarboxyethyl)-AMP + GDP + phosphate + 2 H(+)</text>
        <dbReference type="Rhea" id="RHEA:15753"/>
        <dbReference type="ChEBI" id="CHEBI:15378"/>
        <dbReference type="ChEBI" id="CHEBI:29991"/>
        <dbReference type="ChEBI" id="CHEBI:37565"/>
        <dbReference type="ChEBI" id="CHEBI:43474"/>
        <dbReference type="ChEBI" id="CHEBI:57567"/>
        <dbReference type="ChEBI" id="CHEBI:58053"/>
        <dbReference type="ChEBI" id="CHEBI:58189"/>
        <dbReference type="EC" id="6.3.4.4"/>
    </reaction>
</comment>
<name>A0A317FC83_9PROT</name>
<evidence type="ECO:0000256" key="1">
    <source>
        <dbReference type="ARBA" id="ARBA00011738"/>
    </source>
</evidence>
<dbReference type="RefSeq" id="WP_109871503.1">
    <property type="nucleotide sequence ID" value="NZ_QGNA01000003.1"/>
</dbReference>
<feature type="binding site" evidence="8">
    <location>
        <position position="304"/>
    </location>
    <ligand>
        <name>GTP</name>
        <dbReference type="ChEBI" id="CHEBI:37565"/>
    </ligand>
</feature>
<dbReference type="InterPro" id="IPR027417">
    <property type="entry name" value="P-loop_NTPase"/>
</dbReference>
<comment type="similarity">
    <text evidence="8 10">Belongs to the adenylosuccinate synthetase family.</text>
</comment>
<keyword evidence="2 8" id="KW-0436">Ligase</keyword>
<dbReference type="GO" id="GO:0004019">
    <property type="term" value="F:adenylosuccinate synthase activity"/>
    <property type="evidence" value="ECO:0007669"/>
    <property type="project" value="UniProtKB-UniRule"/>
</dbReference>
<dbReference type="GO" id="GO:0005737">
    <property type="term" value="C:cytoplasm"/>
    <property type="evidence" value="ECO:0007669"/>
    <property type="project" value="UniProtKB-SubCell"/>
</dbReference>
<dbReference type="PANTHER" id="PTHR11846:SF0">
    <property type="entry name" value="ADENYLOSUCCINATE SYNTHETASE"/>
    <property type="match status" value="1"/>
</dbReference>
<comment type="cofactor">
    <cofactor evidence="8">
        <name>Mg(2+)</name>
        <dbReference type="ChEBI" id="CHEBI:18420"/>
    </cofactor>
    <text evidence="8">Binds 1 Mg(2+) ion per subunit.</text>
</comment>
<evidence type="ECO:0000256" key="4">
    <source>
        <dbReference type="ARBA" id="ARBA00022741"/>
    </source>
</evidence>
<feature type="binding site" evidence="8">
    <location>
        <position position="13"/>
    </location>
    <ligand>
        <name>Mg(2+)</name>
        <dbReference type="ChEBI" id="CHEBI:18420"/>
    </ligand>
</feature>
<keyword evidence="7 8" id="KW-0342">GTP-binding</keyword>
<protein>
    <recommendedName>
        <fullName evidence="8 10">Adenylosuccinate synthetase</fullName>
        <shortName evidence="8">AMPSase</shortName>
        <shortName evidence="8">AdSS</shortName>
        <ecNumber evidence="8 10">6.3.4.4</ecNumber>
    </recommendedName>
    <alternativeName>
        <fullName evidence="8">IMP--aspartate ligase</fullName>
    </alternativeName>
</protein>
<evidence type="ECO:0000313" key="12">
    <source>
        <dbReference type="Proteomes" id="UP000245765"/>
    </source>
</evidence>
<feature type="binding site" evidence="8">
    <location>
        <begin position="412"/>
        <end position="414"/>
    </location>
    <ligand>
        <name>GTP</name>
        <dbReference type="ChEBI" id="CHEBI:37565"/>
    </ligand>
</feature>
<reference evidence="12" key="1">
    <citation type="submission" date="2018-05" db="EMBL/GenBank/DDBJ databases">
        <authorList>
            <person name="Du Z."/>
            <person name="Wang X."/>
        </authorList>
    </citation>
    <scope>NUCLEOTIDE SEQUENCE [LARGE SCALE GENOMIC DNA]</scope>
    <source>
        <strain evidence="12">CQN31</strain>
    </source>
</reference>
<comment type="caution">
    <text evidence="11">The sequence shown here is derived from an EMBL/GenBank/DDBJ whole genome shotgun (WGS) entry which is preliminary data.</text>
</comment>
<dbReference type="FunFam" id="1.10.300.10:FF:000001">
    <property type="entry name" value="Adenylosuccinate synthetase"/>
    <property type="match status" value="1"/>
</dbReference>
<feature type="binding site" description="in other chain" evidence="8">
    <location>
        <position position="302"/>
    </location>
    <ligand>
        <name>IMP</name>
        <dbReference type="ChEBI" id="CHEBI:58053"/>
        <note>ligand shared between dimeric partners</note>
    </ligand>
</feature>
<dbReference type="FunFam" id="3.90.170.10:FF:000001">
    <property type="entry name" value="Adenylosuccinate synthetase"/>
    <property type="match status" value="1"/>
</dbReference>
<dbReference type="Proteomes" id="UP000245765">
    <property type="component" value="Unassembled WGS sequence"/>
</dbReference>
<feature type="binding site" evidence="8">
    <location>
        <position position="143"/>
    </location>
    <ligand>
        <name>IMP</name>
        <dbReference type="ChEBI" id="CHEBI:58053"/>
        <note>ligand shared between dimeric partners</note>
    </ligand>
</feature>
<gene>
    <name evidence="8" type="primary">purA</name>
    <name evidence="11" type="ORF">DFH01_16395</name>
</gene>
<feature type="binding site" evidence="8">
    <location>
        <begin position="298"/>
        <end position="304"/>
    </location>
    <ligand>
        <name>substrate</name>
    </ligand>
</feature>
<evidence type="ECO:0000256" key="10">
    <source>
        <dbReference type="RuleBase" id="RU000520"/>
    </source>
</evidence>
<evidence type="ECO:0000313" key="11">
    <source>
        <dbReference type="EMBL" id="PWS36710.1"/>
    </source>
</evidence>
<dbReference type="NCBIfam" id="TIGR00184">
    <property type="entry name" value="purA"/>
    <property type="match status" value="1"/>
</dbReference>
<dbReference type="Gene3D" id="1.10.300.10">
    <property type="entry name" value="Adenylosuccinate Synthetase, subunit A, domain 2"/>
    <property type="match status" value="1"/>
</dbReference>
<dbReference type="NCBIfam" id="NF002223">
    <property type="entry name" value="PRK01117.1"/>
    <property type="match status" value="1"/>
</dbReference>
<dbReference type="InterPro" id="IPR001114">
    <property type="entry name" value="Adenylosuccinate_synthetase"/>
</dbReference>
<sequence length="429" mass="45803">MANVAVIGAQWGDEGKGKVVDWLASRADVVVRFQGGHNAGHTLVVGSQTYKLSLLPSGVVRGKLGVIGNGVVLDPEHLLSEIEKVGAQGLRVTPENLRIAENVPLILPLHPALDKAREAARGEGKIGTTGRGIGPAYEDKVARRAVRLCDLAEPEVLSRKLDELLLHHNTLLKGLGAETFEKQALLDRLLELAPKLLPFAEPVWERLDEAARSGKRVLFEGAQAVMLDVDHGTYPYVTSSNTVAGNAAAGAGVGPGRIGYVLGIAKAYATRVGSGPFPTELFDDTGKLLGERGHEFGTVTGRPRRCGWFDAAMVRQAVKVGGVDGLVLTKLDVLDGLPKLRICTGYRVAGETMKRLPAGVAAQAAAEPIFEDMEGWSGSTRGARSYAELPAEAVKYIRRIEELVEAPVVLLSTSPERDDTIVLRDPFVG</sequence>
<evidence type="ECO:0000256" key="6">
    <source>
        <dbReference type="ARBA" id="ARBA00022842"/>
    </source>
</evidence>
<dbReference type="OrthoDB" id="9807553at2"/>
<feature type="binding site" evidence="8">
    <location>
        <begin position="330"/>
        <end position="332"/>
    </location>
    <ligand>
        <name>GTP</name>
        <dbReference type="ChEBI" id="CHEBI:37565"/>
    </ligand>
</feature>
<evidence type="ECO:0000256" key="8">
    <source>
        <dbReference type="HAMAP-Rule" id="MF_00011"/>
    </source>
</evidence>
<feature type="binding site" description="in other chain" evidence="8">
    <location>
        <position position="238"/>
    </location>
    <ligand>
        <name>IMP</name>
        <dbReference type="ChEBI" id="CHEBI:58053"/>
        <note>ligand shared between dimeric partners</note>
    </ligand>
</feature>
<organism evidence="11 12">
    <name type="scientific">Falsiroseomonas bella</name>
    <dbReference type="NCBI Taxonomy" id="2184016"/>
    <lineage>
        <taxon>Bacteria</taxon>
        <taxon>Pseudomonadati</taxon>
        <taxon>Pseudomonadota</taxon>
        <taxon>Alphaproteobacteria</taxon>
        <taxon>Acetobacterales</taxon>
        <taxon>Roseomonadaceae</taxon>
        <taxon>Falsiroseomonas</taxon>
    </lineage>
</organism>
<accession>A0A317FC83</accession>
<keyword evidence="5 8" id="KW-0658">Purine biosynthesis</keyword>
<evidence type="ECO:0000256" key="2">
    <source>
        <dbReference type="ARBA" id="ARBA00022598"/>
    </source>
</evidence>
<dbReference type="InterPro" id="IPR018220">
    <property type="entry name" value="Adenylosuccin_syn_GTP-bd"/>
</dbReference>
<proteinExistence type="inferred from homology"/>
<dbReference type="PROSITE" id="PS01266">
    <property type="entry name" value="ADENYLOSUCCIN_SYN_1"/>
    <property type="match status" value="1"/>
</dbReference>
<keyword evidence="6 8" id="KW-0460">Magnesium</keyword>
<feature type="binding site" description="in other chain" evidence="8">
    <location>
        <position position="223"/>
    </location>
    <ligand>
        <name>IMP</name>
        <dbReference type="ChEBI" id="CHEBI:58053"/>
        <note>ligand shared between dimeric partners</note>
    </ligand>
</feature>
<evidence type="ECO:0000256" key="9">
    <source>
        <dbReference type="PROSITE-ProRule" id="PRU10134"/>
    </source>
</evidence>
<dbReference type="GO" id="GO:0000287">
    <property type="term" value="F:magnesium ion binding"/>
    <property type="evidence" value="ECO:0007669"/>
    <property type="project" value="UniProtKB-UniRule"/>
</dbReference>
<dbReference type="Pfam" id="PF00709">
    <property type="entry name" value="Adenylsucc_synt"/>
    <property type="match status" value="1"/>
</dbReference>
<dbReference type="GO" id="GO:0005525">
    <property type="term" value="F:GTP binding"/>
    <property type="evidence" value="ECO:0007669"/>
    <property type="project" value="UniProtKB-UniRule"/>
</dbReference>
<feature type="active site" description="Proton acceptor" evidence="8">
    <location>
        <position position="13"/>
    </location>
</feature>
<dbReference type="HAMAP" id="MF_00011">
    <property type="entry name" value="Adenylosucc_synth"/>
    <property type="match status" value="1"/>
</dbReference>
<comment type="subunit">
    <text evidence="1 8">Homodimer.</text>
</comment>
<keyword evidence="8" id="KW-0963">Cytoplasm</keyword>
<dbReference type="InterPro" id="IPR042109">
    <property type="entry name" value="Adenylosuccinate_synth_dom1"/>
</dbReference>